<accession>A0AA42B124</accession>
<evidence type="ECO:0000256" key="3">
    <source>
        <dbReference type="ARBA" id="ARBA00022833"/>
    </source>
</evidence>
<evidence type="ECO:0000256" key="2">
    <source>
        <dbReference type="ARBA" id="ARBA00022771"/>
    </source>
</evidence>
<feature type="non-terminal residue" evidence="6">
    <location>
        <position position="1"/>
    </location>
</feature>
<feature type="domain" description="RanBP2-type" evidence="5">
    <location>
        <begin position="12"/>
        <end position="41"/>
    </location>
</feature>
<dbReference type="Proteomes" id="UP001177140">
    <property type="component" value="Unassembled WGS sequence"/>
</dbReference>
<feature type="non-terminal residue" evidence="6">
    <location>
        <position position="52"/>
    </location>
</feature>
<keyword evidence="7" id="KW-1185">Reference proteome</keyword>
<dbReference type="InterPro" id="IPR036443">
    <property type="entry name" value="Znf_RanBP2_sf"/>
</dbReference>
<keyword evidence="2 4" id="KW-0863">Zinc-finger</keyword>
<reference evidence="6" key="1">
    <citation type="submission" date="2022-03" db="EMBL/GenBank/DDBJ databases">
        <title>A functionally conserved STORR gene fusion in Papaver species that diverged 16.8 million years ago.</title>
        <authorList>
            <person name="Catania T."/>
        </authorList>
    </citation>
    <scope>NUCLEOTIDE SEQUENCE</scope>
    <source>
        <strain evidence="6">S-191538</strain>
    </source>
</reference>
<name>A0AA42B124_PAPNU</name>
<dbReference type="SUPFAM" id="SSF90209">
    <property type="entry name" value="Ran binding protein zinc finger-like"/>
    <property type="match status" value="1"/>
</dbReference>
<evidence type="ECO:0000313" key="7">
    <source>
        <dbReference type="Proteomes" id="UP001177140"/>
    </source>
</evidence>
<dbReference type="PROSITE" id="PS01358">
    <property type="entry name" value="ZF_RANBP2_1"/>
    <property type="match status" value="1"/>
</dbReference>
<dbReference type="InterPro" id="IPR001876">
    <property type="entry name" value="Znf_RanBP2"/>
</dbReference>
<evidence type="ECO:0000259" key="5">
    <source>
        <dbReference type="PROSITE" id="PS50199"/>
    </source>
</evidence>
<evidence type="ECO:0000313" key="6">
    <source>
        <dbReference type="EMBL" id="MCL7047562.1"/>
    </source>
</evidence>
<evidence type="ECO:0000256" key="1">
    <source>
        <dbReference type="ARBA" id="ARBA00022723"/>
    </source>
</evidence>
<dbReference type="Gene3D" id="4.10.1060.10">
    <property type="entry name" value="Zinc finger, RanBP2-type"/>
    <property type="match status" value="1"/>
</dbReference>
<protein>
    <recommendedName>
        <fullName evidence="5">RanBP2-type domain-containing protein</fullName>
    </recommendedName>
</protein>
<organism evidence="6 7">
    <name type="scientific">Papaver nudicaule</name>
    <name type="common">Iceland poppy</name>
    <dbReference type="NCBI Taxonomy" id="74823"/>
    <lineage>
        <taxon>Eukaryota</taxon>
        <taxon>Viridiplantae</taxon>
        <taxon>Streptophyta</taxon>
        <taxon>Embryophyta</taxon>
        <taxon>Tracheophyta</taxon>
        <taxon>Spermatophyta</taxon>
        <taxon>Magnoliopsida</taxon>
        <taxon>Ranunculales</taxon>
        <taxon>Papaveraceae</taxon>
        <taxon>Papaveroideae</taxon>
        <taxon>Papaver</taxon>
    </lineage>
</organism>
<keyword evidence="1" id="KW-0479">Metal-binding</keyword>
<dbReference type="AlphaFoldDB" id="A0AA42B124"/>
<proteinExistence type="predicted"/>
<dbReference type="GO" id="GO:0008270">
    <property type="term" value="F:zinc ion binding"/>
    <property type="evidence" value="ECO:0007669"/>
    <property type="project" value="UniProtKB-KW"/>
</dbReference>
<keyword evidence="3" id="KW-0862">Zinc</keyword>
<dbReference type="PROSITE" id="PS50199">
    <property type="entry name" value="ZF_RANBP2_2"/>
    <property type="match status" value="1"/>
</dbReference>
<sequence>EETPKFVQTTSKPGIWCCPICTYENDEGFSACDICGVLRDPVVSNNGDNKKS</sequence>
<dbReference type="EMBL" id="JAJJMA010294334">
    <property type="protein sequence ID" value="MCL7047562.1"/>
    <property type="molecule type" value="Genomic_DNA"/>
</dbReference>
<gene>
    <name evidence="6" type="ORF">MKW94_014325</name>
</gene>
<evidence type="ECO:0000256" key="4">
    <source>
        <dbReference type="PROSITE-ProRule" id="PRU00322"/>
    </source>
</evidence>
<comment type="caution">
    <text evidence="6">The sequence shown here is derived from an EMBL/GenBank/DDBJ whole genome shotgun (WGS) entry which is preliminary data.</text>
</comment>